<dbReference type="PANTHER" id="PTHR38886:SF1">
    <property type="entry name" value="NACHT-NTPASE AND P-LOOP NTPASES N-TERMINAL DOMAIN-CONTAINING PROTEIN"/>
    <property type="match status" value="1"/>
</dbReference>
<protein>
    <recommendedName>
        <fullName evidence="3">NACHT-NTPase and P-loop NTPases N-terminal domain-containing protein</fullName>
    </recommendedName>
</protein>
<dbReference type="OrthoDB" id="5404564at2759"/>
<evidence type="ECO:0000313" key="1">
    <source>
        <dbReference type="EMBL" id="CAI6331473.1"/>
    </source>
</evidence>
<name>A0A9W4U9V0_9PLEO</name>
<dbReference type="Proteomes" id="UP001152607">
    <property type="component" value="Unassembled WGS sequence"/>
</dbReference>
<dbReference type="PANTHER" id="PTHR38886">
    <property type="entry name" value="SESA DOMAIN-CONTAINING PROTEIN"/>
    <property type="match status" value="1"/>
</dbReference>
<comment type="caution">
    <text evidence="1">The sequence shown here is derived from an EMBL/GenBank/DDBJ whole genome shotgun (WGS) entry which is preliminary data.</text>
</comment>
<accession>A0A9W4U9V0</accession>
<gene>
    <name evidence="1" type="ORF">PDIGIT_LOCUS4498</name>
</gene>
<proteinExistence type="predicted"/>
<keyword evidence="2" id="KW-1185">Reference proteome</keyword>
<dbReference type="EMBL" id="CAOQHR010000003">
    <property type="protein sequence ID" value="CAI6331473.1"/>
    <property type="molecule type" value="Genomic_DNA"/>
</dbReference>
<evidence type="ECO:0000313" key="2">
    <source>
        <dbReference type="Proteomes" id="UP001152607"/>
    </source>
</evidence>
<reference evidence="1" key="1">
    <citation type="submission" date="2023-01" db="EMBL/GenBank/DDBJ databases">
        <authorList>
            <person name="Van Ghelder C."/>
            <person name="Rancurel C."/>
        </authorList>
    </citation>
    <scope>NUCLEOTIDE SEQUENCE</scope>
    <source>
        <strain evidence="1">CNCM I-4278</strain>
    </source>
</reference>
<organism evidence="1 2">
    <name type="scientific">Periconia digitata</name>
    <dbReference type="NCBI Taxonomy" id="1303443"/>
    <lineage>
        <taxon>Eukaryota</taxon>
        <taxon>Fungi</taxon>
        <taxon>Dikarya</taxon>
        <taxon>Ascomycota</taxon>
        <taxon>Pezizomycotina</taxon>
        <taxon>Dothideomycetes</taxon>
        <taxon>Pleosporomycetidae</taxon>
        <taxon>Pleosporales</taxon>
        <taxon>Massarineae</taxon>
        <taxon>Periconiaceae</taxon>
        <taxon>Periconia</taxon>
    </lineage>
</organism>
<dbReference type="AlphaFoldDB" id="A0A9W4U9V0"/>
<sequence>MASPVSIGDAILLSKLAYRLAHTLTIGRKQAPANIKKVQDQLHSLGSALKSVAQLKTQSSTHEDPGVPKAQHALNAGSDDHALEEVIQSCRLTLGELEELIKKYDAVSEEHLPRTSEDLATERWKNSLKINWKKIRWTMEGEELDDIRKRLNVHIAALNLLVVGRNSSQIDSMQEYVHEMHGMLKDVHGWFDKNLKGRQNAANSHNVGAQGSEPELSSPTFRVSAKHNLGTGSVILCPQAWFREGWTYAIAGTDRGLSGVFQCYCTRPAGLQGRSPHADNLRCSLLPISLLVQLAGTERTWHMFCDANGLTSFNITDVSGDVLSKFQQEVDLLADAQAMRSLTLNSSTSFVCHSKQKDDLVSSVLDSKSDMSPFQGSVSAVNFHSNGRHFTQYSVDAIQTLHYRLNRRQEAGNKEYEALNLLHQNHSELVLYISSDSNGESRLTIRMNRTTRCELANASKTVIVFEAPCQTEDAGGAKDIVHCDKIEIECITENCRYTSKLSMILADARKVARKLFSLLQSVVQESQIHYLQGPRYGEEVVAERVCPDLLIDQTYLSSPKARVAFDPESKLHRLILQGNSLATSITMELPDAFLKNIENGITNEAAPQLEASFVQHGLESTTVETRIARFPMELLAAPTESMNRMHLDD</sequence>
<evidence type="ECO:0008006" key="3">
    <source>
        <dbReference type="Google" id="ProtNLM"/>
    </source>
</evidence>